<keyword evidence="12" id="KW-1185">Reference proteome</keyword>
<evidence type="ECO:0000256" key="5">
    <source>
        <dbReference type="ARBA" id="ARBA00022723"/>
    </source>
</evidence>
<dbReference type="SUPFAM" id="SSF81891">
    <property type="entry name" value="Poly A polymerase C-terminal region-like"/>
    <property type="match status" value="1"/>
</dbReference>
<dbReference type="SUPFAM" id="SSF81301">
    <property type="entry name" value="Nucleotidyltransferase"/>
    <property type="match status" value="1"/>
</dbReference>
<keyword evidence="4" id="KW-0548">Nucleotidyltransferase</keyword>
<keyword evidence="2 8" id="KW-0808">Transferase</keyword>
<dbReference type="GO" id="GO:0016779">
    <property type="term" value="F:nucleotidyltransferase activity"/>
    <property type="evidence" value="ECO:0007669"/>
    <property type="project" value="UniProtKB-KW"/>
</dbReference>
<keyword evidence="8" id="KW-0694">RNA-binding</keyword>
<accession>A0A512IMR7</accession>
<evidence type="ECO:0000256" key="3">
    <source>
        <dbReference type="ARBA" id="ARBA00022694"/>
    </source>
</evidence>
<evidence type="ECO:0000256" key="7">
    <source>
        <dbReference type="ARBA" id="ARBA00022842"/>
    </source>
</evidence>
<evidence type="ECO:0000259" key="10">
    <source>
        <dbReference type="Pfam" id="PF12627"/>
    </source>
</evidence>
<comment type="cofactor">
    <cofactor evidence="1">
        <name>Mg(2+)</name>
        <dbReference type="ChEBI" id="CHEBI:18420"/>
    </cofactor>
</comment>
<dbReference type="AlphaFoldDB" id="A0A512IMR7"/>
<evidence type="ECO:0008006" key="13">
    <source>
        <dbReference type="Google" id="ProtNLM"/>
    </source>
</evidence>
<evidence type="ECO:0000256" key="1">
    <source>
        <dbReference type="ARBA" id="ARBA00001946"/>
    </source>
</evidence>
<proteinExistence type="inferred from homology"/>
<dbReference type="InterPro" id="IPR050264">
    <property type="entry name" value="Bact_CCA-adding_enz_type3_sf"/>
</dbReference>
<dbReference type="GO" id="GO:0000049">
    <property type="term" value="F:tRNA binding"/>
    <property type="evidence" value="ECO:0007669"/>
    <property type="project" value="TreeGrafter"/>
</dbReference>
<dbReference type="Pfam" id="PF12627">
    <property type="entry name" value="PolyA_pol_RNAbd"/>
    <property type="match status" value="1"/>
</dbReference>
<dbReference type="InterPro" id="IPR032828">
    <property type="entry name" value="PolyA_RNA-bd"/>
</dbReference>
<dbReference type="Proteomes" id="UP000321258">
    <property type="component" value="Unassembled WGS sequence"/>
</dbReference>
<keyword evidence="3" id="KW-0819">tRNA processing</keyword>
<gene>
    <name evidence="11" type="ORF">MHA02_13950</name>
</gene>
<dbReference type="EMBL" id="BJZT01000013">
    <property type="protein sequence ID" value="GEO99007.1"/>
    <property type="molecule type" value="Genomic_DNA"/>
</dbReference>
<dbReference type="PANTHER" id="PTHR46173">
    <property type="entry name" value="CCA TRNA NUCLEOTIDYLTRANSFERASE 1, MITOCHONDRIAL"/>
    <property type="match status" value="1"/>
</dbReference>
<dbReference type="Gene3D" id="3.30.460.10">
    <property type="entry name" value="Beta Polymerase, domain 2"/>
    <property type="match status" value="1"/>
</dbReference>
<dbReference type="GO" id="GO:0008033">
    <property type="term" value="P:tRNA processing"/>
    <property type="evidence" value="ECO:0007669"/>
    <property type="project" value="UniProtKB-KW"/>
</dbReference>
<evidence type="ECO:0000313" key="11">
    <source>
        <dbReference type="EMBL" id="GEO99007.1"/>
    </source>
</evidence>
<dbReference type="GO" id="GO:0000166">
    <property type="term" value="F:nucleotide binding"/>
    <property type="evidence" value="ECO:0007669"/>
    <property type="project" value="UniProtKB-KW"/>
</dbReference>
<keyword evidence="5" id="KW-0479">Metal-binding</keyword>
<reference evidence="11 12" key="1">
    <citation type="submission" date="2019-07" db="EMBL/GenBank/DDBJ databases">
        <title>Whole genome shotgun sequence of Methylobacterium haplocladii NBRC 107714.</title>
        <authorList>
            <person name="Hosoyama A."/>
            <person name="Uohara A."/>
            <person name="Ohji S."/>
            <person name="Ichikawa N."/>
        </authorList>
    </citation>
    <scope>NUCLEOTIDE SEQUENCE [LARGE SCALE GENOMIC DNA]</scope>
    <source>
        <strain evidence="11 12">NBRC 107714</strain>
    </source>
</reference>
<keyword evidence="7" id="KW-0460">Magnesium</keyword>
<evidence type="ECO:0000313" key="12">
    <source>
        <dbReference type="Proteomes" id="UP000321258"/>
    </source>
</evidence>
<feature type="domain" description="Poly A polymerase head" evidence="9">
    <location>
        <begin position="78"/>
        <end position="199"/>
    </location>
</feature>
<organism evidence="11 12">
    <name type="scientific">Methylobacterium haplocladii</name>
    <dbReference type="NCBI Taxonomy" id="1176176"/>
    <lineage>
        <taxon>Bacteria</taxon>
        <taxon>Pseudomonadati</taxon>
        <taxon>Pseudomonadota</taxon>
        <taxon>Alphaproteobacteria</taxon>
        <taxon>Hyphomicrobiales</taxon>
        <taxon>Methylobacteriaceae</taxon>
        <taxon>Methylobacterium</taxon>
    </lineage>
</organism>
<evidence type="ECO:0000256" key="8">
    <source>
        <dbReference type="RuleBase" id="RU003953"/>
    </source>
</evidence>
<evidence type="ECO:0000256" key="6">
    <source>
        <dbReference type="ARBA" id="ARBA00022741"/>
    </source>
</evidence>
<sequence>MERAAPEPDTGNVAAGPFVRFAAISADGGRGLRRIPKRSIGFRMIPDGLDADGLQRLLTRPSVVACLAALRAEGEETRLVGGCVRDALLGQDAADIDLATTHRPARTMALARAAGLKAVPTGFDHGTVTLVVDGAPVEVTTLREDIETDGRHAVVRFGRDFGRDAERRDFTINALSLDADGRLHDLTDGLADLDAGRVRFIGDPATRLREDALRALRFFRFHARFGRGEPNPAGLRAVVAARSTLDRLSRERVRAETLKLLLAPRAVAAITVMSETGLLARLLGGVGDLGRLARAASDPGASAVARLAALGVRIVEDAERLRESLRLSKAEHAHLAGYAVASTDLHGRAAIEGREVRGLAATHGPAMLAEVLRALDGEPRPRVDDEARAVLAGLVASRDRPALPLGGGDLVARGVPPGRAVGRGLAAARALWLAEGCPTDAAARERLIAHAVAAAEESVSG</sequence>
<dbReference type="Pfam" id="PF01743">
    <property type="entry name" value="PolyA_pol"/>
    <property type="match status" value="1"/>
</dbReference>
<dbReference type="PANTHER" id="PTHR46173:SF1">
    <property type="entry name" value="CCA TRNA NUCLEOTIDYLTRANSFERASE 1, MITOCHONDRIAL"/>
    <property type="match status" value="1"/>
</dbReference>
<name>A0A512IMR7_9HYPH</name>
<protein>
    <recommendedName>
        <fullName evidence="13">Poly(A) polymerase</fullName>
    </recommendedName>
</protein>
<feature type="domain" description="tRNA nucleotidyltransferase/poly(A) polymerase RNA and SrmB- binding" evidence="10">
    <location>
        <begin position="236"/>
        <end position="283"/>
    </location>
</feature>
<dbReference type="CDD" id="cd05398">
    <property type="entry name" value="NT_ClassII-CCAase"/>
    <property type="match status" value="1"/>
</dbReference>
<dbReference type="InterPro" id="IPR043519">
    <property type="entry name" value="NT_sf"/>
</dbReference>
<dbReference type="GO" id="GO:0046872">
    <property type="term" value="F:metal ion binding"/>
    <property type="evidence" value="ECO:0007669"/>
    <property type="project" value="UniProtKB-KW"/>
</dbReference>
<evidence type="ECO:0000256" key="4">
    <source>
        <dbReference type="ARBA" id="ARBA00022695"/>
    </source>
</evidence>
<comment type="caution">
    <text evidence="11">The sequence shown here is derived from an EMBL/GenBank/DDBJ whole genome shotgun (WGS) entry which is preliminary data.</text>
</comment>
<evidence type="ECO:0000259" key="9">
    <source>
        <dbReference type="Pfam" id="PF01743"/>
    </source>
</evidence>
<dbReference type="Gene3D" id="1.10.3090.10">
    <property type="entry name" value="cca-adding enzyme, domain 2"/>
    <property type="match status" value="1"/>
</dbReference>
<dbReference type="InterPro" id="IPR002646">
    <property type="entry name" value="PolA_pol_head_dom"/>
</dbReference>
<evidence type="ECO:0000256" key="2">
    <source>
        <dbReference type="ARBA" id="ARBA00022679"/>
    </source>
</evidence>
<keyword evidence="6" id="KW-0547">Nucleotide-binding</keyword>
<comment type="similarity">
    <text evidence="8">Belongs to the tRNA nucleotidyltransferase/poly(A) polymerase family.</text>
</comment>